<accession>A0AA40ANL0</accession>
<evidence type="ECO:0000313" key="2">
    <source>
        <dbReference type="Proteomes" id="UP001172102"/>
    </source>
</evidence>
<proteinExistence type="predicted"/>
<protein>
    <submittedName>
        <fullName evidence="1">Uncharacterized protein</fullName>
    </submittedName>
</protein>
<gene>
    <name evidence="1" type="ORF">B0H67DRAFT_681342</name>
</gene>
<sequence>MITAQAFTLAVWIGLIKECGQPVPQSWIIDQLQAEGSKVPSYDNFPTNDYQTEQKLSKTANRLCAKLYLSNMDPDRLIPIAYHLTFFKIPEQWKDDPAAEMQKSPPLEHIVTEYKTYYTLMKREESRPTCSLKRLIRTAAPKMREDANR</sequence>
<dbReference type="AlphaFoldDB" id="A0AA40ANL0"/>
<name>A0AA40ANL0_9PEZI</name>
<dbReference type="Proteomes" id="UP001172102">
    <property type="component" value="Unassembled WGS sequence"/>
</dbReference>
<reference evidence="1" key="1">
    <citation type="submission" date="2023-06" db="EMBL/GenBank/DDBJ databases">
        <title>Genome-scale phylogeny and comparative genomics of the fungal order Sordariales.</title>
        <authorList>
            <consortium name="Lawrence Berkeley National Laboratory"/>
            <person name="Hensen N."/>
            <person name="Bonometti L."/>
            <person name="Westerberg I."/>
            <person name="Brannstrom I.O."/>
            <person name="Guillou S."/>
            <person name="Cros-Aarteil S."/>
            <person name="Calhoun S."/>
            <person name="Haridas S."/>
            <person name="Kuo A."/>
            <person name="Mondo S."/>
            <person name="Pangilinan J."/>
            <person name="Riley R."/>
            <person name="Labutti K."/>
            <person name="Andreopoulos B."/>
            <person name="Lipzen A."/>
            <person name="Chen C."/>
            <person name="Yanf M."/>
            <person name="Daum C."/>
            <person name="Ng V."/>
            <person name="Clum A."/>
            <person name="Steindorff A."/>
            <person name="Ohm R."/>
            <person name="Martin F."/>
            <person name="Silar P."/>
            <person name="Natvig D."/>
            <person name="Lalanne C."/>
            <person name="Gautier V."/>
            <person name="Ament-Velasquez S.L."/>
            <person name="Kruys A."/>
            <person name="Hutchinson M.I."/>
            <person name="Powell A.J."/>
            <person name="Barry K."/>
            <person name="Miller A.N."/>
            <person name="Grigoriev I.V."/>
            <person name="Debuchy R."/>
            <person name="Gladieux P."/>
            <person name="Thoren M.H."/>
            <person name="Johannesson H."/>
        </authorList>
    </citation>
    <scope>NUCLEOTIDE SEQUENCE</scope>
    <source>
        <strain evidence="1">SMH4607-1</strain>
    </source>
</reference>
<organism evidence="1 2">
    <name type="scientific">Lasiosphaeris hirsuta</name>
    <dbReference type="NCBI Taxonomy" id="260670"/>
    <lineage>
        <taxon>Eukaryota</taxon>
        <taxon>Fungi</taxon>
        <taxon>Dikarya</taxon>
        <taxon>Ascomycota</taxon>
        <taxon>Pezizomycotina</taxon>
        <taxon>Sordariomycetes</taxon>
        <taxon>Sordariomycetidae</taxon>
        <taxon>Sordariales</taxon>
        <taxon>Lasiosphaeriaceae</taxon>
        <taxon>Lasiosphaeris</taxon>
    </lineage>
</organism>
<comment type="caution">
    <text evidence="1">The sequence shown here is derived from an EMBL/GenBank/DDBJ whole genome shotgun (WGS) entry which is preliminary data.</text>
</comment>
<keyword evidence="2" id="KW-1185">Reference proteome</keyword>
<evidence type="ECO:0000313" key="1">
    <source>
        <dbReference type="EMBL" id="KAK0719126.1"/>
    </source>
</evidence>
<dbReference type="EMBL" id="JAUKUA010000003">
    <property type="protein sequence ID" value="KAK0719126.1"/>
    <property type="molecule type" value="Genomic_DNA"/>
</dbReference>